<dbReference type="AlphaFoldDB" id="A0A928Z4V3"/>
<keyword evidence="3" id="KW-1185">Reference proteome</keyword>
<sequence length="530" mass="57254">MHQINTKTANALIDSVQAGKMLPHDAMRAAEVFATTNQIGKTTVTDILMYSAIGLVCSAAIASPAGLLVGAGGFAASLFQKTASARRRGRELMRMSNTEIAEQLADNDRQILTSLINACPELAESSAANLTAIDLTEPMPGAEYTSYAGGENSAPYETVSMSTIPMPTMVRSLFLHLADNPFICYFILASQRTGKTSSAAAATLAIKREAQTQIFYINLSDHGQGNRAAFVHADKVAIGNINGGEPTAITGLIQDAIVVVEQFHASHNAILVVDEWVSLAAKGRGILDEFWAVLAPKADALTSNGIGCGRAVWAIAPRFQAASMRDEAKVVKNFVPLLLSIAPGQTVEWKNPRNGTVAKLNYNGALVGQAATNWKEAGITEPTPELVRHWQRNRVSRIFWADRQWSALGQPPAMPSPVTVSGVAVPERKVSGGTVAKLERDLQAKSLPPRAVEPEIDLLQICVDKLAVSDRYITLAKLRESLSAAQKRRWDDEFEVLLLEDERVRWVDIPISGGRVSTRLEYIAPDSSCE</sequence>
<evidence type="ECO:0000313" key="3">
    <source>
        <dbReference type="Proteomes" id="UP000625316"/>
    </source>
</evidence>
<feature type="transmembrane region" description="Helical" evidence="1">
    <location>
        <begin position="47"/>
        <end position="79"/>
    </location>
</feature>
<dbReference type="EMBL" id="JADEXQ010000143">
    <property type="protein sequence ID" value="MBE9033016.1"/>
    <property type="molecule type" value="Genomic_DNA"/>
</dbReference>
<comment type="caution">
    <text evidence="2">The sequence shown here is derived from an EMBL/GenBank/DDBJ whole genome shotgun (WGS) entry which is preliminary data.</text>
</comment>
<dbReference type="RefSeq" id="WP_264327830.1">
    <property type="nucleotide sequence ID" value="NZ_JADEXQ010000143.1"/>
</dbReference>
<evidence type="ECO:0000256" key="1">
    <source>
        <dbReference type="SAM" id="Phobius"/>
    </source>
</evidence>
<protein>
    <submittedName>
        <fullName evidence="2">Uncharacterized protein</fullName>
    </submittedName>
</protein>
<keyword evidence="1" id="KW-0472">Membrane</keyword>
<dbReference type="Proteomes" id="UP000625316">
    <property type="component" value="Unassembled WGS sequence"/>
</dbReference>
<proteinExistence type="predicted"/>
<gene>
    <name evidence="2" type="ORF">IQ266_25090</name>
</gene>
<evidence type="ECO:0000313" key="2">
    <source>
        <dbReference type="EMBL" id="MBE9033016.1"/>
    </source>
</evidence>
<reference evidence="2" key="1">
    <citation type="submission" date="2020-10" db="EMBL/GenBank/DDBJ databases">
        <authorList>
            <person name="Castelo-Branco R."/>
            <person name="Eusebio N."/>
            <person name="Adriana R."/>
            <person name="Vieira A."/>
            <person name="Brugerolle De Fraissinette N."/>
            <person name="Rezende De Castro R."/>
            <person name="Schneider M.P."/>
            <person name="Vasconcelos V."/>
            <person name="Leao P.N."/>
        </authorList>
    </citation>
    <scope>NUCLEOTIDE SEQUENCE</scope>
    <source>
        <strain evidence="2">LEGE 11480</strain>
    </source>
</reference>
<accession>A0A928Z4V3</accession>
<keyword evidence="1" id="KW-1133">Transmembrane helix</keyword>
<organism evidence="2 3">
    <name type="scientific">Romeriopsis navalis LEGE 11480</name>
    <dbReference type="NCBI Taxonomy" id="2777977"/>
    <lineage>
        <taxon>Bacteria</taxon>
        <taxon>Bacillati</taxon>
        <taxon>Cyanobacteriota</taxon>
        <taxon>Cyanophyceae</taxon>
        <taxon>Leptolyngbyales</taxon>
        <taxon>Leptolyngbyaceae</taxon>
        <taxon>Romeriopsis</taxon>
        <taxon>Romeriopsis navalis</taxon>
    </lineage>
</organism>
<name>A0A928Z4V3_9CYAN</name>
<keyword evidence="1" id="KW-0812">Transmembrane</keyword>